<dbReference type="EMBL" id="VJZR01000003">
    <property type="protein sequence ID" value="TRX22023.1"/>
    <property type="molecule type" value="Genomic_DNA"/>
</dbReference>
<protein>
    <submittedName>
        <fullName evidence="1">Uncharacterized protein</fullName>
    </submittedName>
</protein>
<dbReference type="Proteomes" id="UP000318585">
    <property type="component" value="Unassembled WGS sequence"/>
</dbReference>
<dbReference type="RefSeq" id="WP_144071031.1">
    <property type="nucleotide sequence ID" value="NZ_VJZR01000003.1"/>
</dbReference>
<dbReference type="AlphaFoldDB" id="A0A553CN44"/>
<proteinExistence type="predicted"/>
<gene>
    <name evidence="1" type="ORF">FNW17_04950</name>
</gene>
<reference evidence="1 2" key="1">
    <citation type="submission" date="2019-07" db="EMBL/GenBank/DDBJ databases">
        <title>Novel species of Flavobacterium.</title>
        <authorList>
            <person name="Liu Q."/>
            <person name="Xin Y.-H."/>
        </authorList>
    </citation>
    <scope>NUCLEOTIDE SEQUENCE [LARGE SCALE GENOMIC DNA]</scope>
    <source>
        <strain evidence="1 2">LB3P56</strain>
    </source>
</reference>
<comment type="caution">
    <text evidence="1">The sequence shown here is derived from an EMBL/GenBank/DDBJ whole genome shotgun (WGS) entry which is preliminary data.</text>
</comment>
<dbReference type="OrthoDB" id="1376868at2"/>
<accession>A0A553CN44</accession>
<evidence type="ECO:0000313" key="1">
    <source>
        <dbReference type="EMBL" id="TRX22023.1"/>
    </source>
</evidence>
<sequence length="59" mass="6567">MQILTDLNTKLLKTVTVNVLESNYNCKVSYEIAKVLKDSGEGQLFLLPAGARKQLKKLS</sequence>
<organism evidence="1 2">
    <name type="scientific">Flavobacterium franklandianum</name>
    <dbReference type="NCBI Taxonomy" id="2594430"/>
    <lineage>
        <taxon>Bacteria</taxon>
        <taxon>Pseudomonadati</taxon>
        <taxon>Bacteroidota</taxon>
        <taxon>Flavobacteriia</taxon>
        <taxon>Flavobacteriales</taxon>
        <taxon>Flavobacteriaceae</taxon>
        <taxon>Flavobacterium</taxon>
    </lineage>
</organism>
<keyword evidence="2" id="KW-1185">Reference proteome</keyword>
<name>A0A553CN44_9FLAO</name>
<evidence type="ECO:0000313" key="2">
    <source>
        <dbReference type="Proteomes" id="UP000318585"/>
    </source>
</evidence>